<name>A0ABP0UX40_9BRYO</name>
<reference evidence="1" key="1">
    <citation type="submission" date="2024-02" db="EMBL/GenBank/DDBJ databases">
        <authorList>
            <consortium name="ELIXIR-Norway"/>
            <consortium name="Elixir Norway"/>
        </authorList>
    </citation>
    <scope>NUCLEOTIDE SEQUENCE</scope>
</reference>
<proteinExistence type="predicted"/>
<evidence type="ECO:0000313" key="2">
    <source>
        <dbReference type="Proteomes" id="UP001497512"/>
    </source>
</evidence>
<organism evidence="1 2">
    <name type="scientific">Sphagnum troendelagicum</name>
    <dbReference type="NCBI Taxonomy" id="128251"/>
    <lineage>
        <taxon>Eukaryota</taxon>
        <taxon>Viridiplantae</taxon>
        <taxon>Streptophyta</taxon>
        <taxon>Embryophyta</taxon>
        <taxon>Bryophyta</taxon>
        <taxon>Sphagnophytina</taxon>
        <taxon>Sphagnopsida</taxon>
        <taxon>Sphagnales</taxon>
        <taxon>Sphagnaceae</taxon>
        <taxon>Sphagnum</taxon>
    </lineage>
</organism>
<protein>
    <submittedName>
        <fullName evidence="1">Uncharacterized protein</fullName>
    </submittedName>
</protein>
<sequence length="248" mass="27379">MELVERHGQHAGLSLLLSRQVALANNAASAGTIIFALTSSLIGNNTNWKPHAPICCLFCSICELWCHDTRLINCAAAALICSYIGSRCDNEHNGAYPVAMCNGIGAWERGGGRKVLNEAADGRNSGHDVPPLHQQQKGIKFTTSCSSRPTTIQTFCKCSEEDAVQPLQQAPELALYMDIISVVQLVGTTLDQIVNQSLRLHCSLLYPILEPKKASENSTKQGRMNMLSSNSRNMSFNRNQQFLWQYYY</sequence>
<keyword evidence="2" id="KW-1185">Reference proteome</keyword>
<accession>A0ABP0UX40</accession>
<gene>
    <name evidence="1" type="ORF">CSSPTR1EN2_LOCUS19652</name>
</gene>
<dbReference type="EMBL" id="OZ019898">
    <property type="protein sequence ID" value="CAK9229276.1"/>
    <property type="molecule type" value="Genomic_DNA"/>
</dbReference>
<dbReference type="Proteomes" id="UP001497512">
    <property type="component" value="Chromosome 6"/>
</dbReference>
<evidence type="ECO:0000313" key="1">
    <source>
        <dbReference type="EMBL" id="CAK9229276.1"/>
    </source>
</evidence>